<comment type="caution">
    <text evidence="6">The sequence shown here is derived from an EMBL/GenBank/DDBJ whole genome shotgun (WGS) entry which is preliminary data.</text>
</comment>
<dbReference type="NCBIfam" id="TIGR00061">
    <property type="entry name" value="L21"/>
    <property type="match status" value="1"/>
</dbReference>
<evidence type="ECO:0000256" key="1">
    <source>
        <dbReference type="ARBA" id="ARBA00008563"/>
    </source>
</evidence>
<comment type="function">
    <text evidence="4 5">This protein binds to 23S rRNA in the presence of protein L20.</text>
</comment>
<dbReference type="PANTHER" id="PTHR21349:SF0">
    <property type="entry name" value="LARGE RIBOSOMAL SUBUNIT PROTEIN BL21M"/>
    <property type="match status" value="1"/>
</dbReference>
<dbReference type="GO" id="GO:0006412">
    <property type="term" value="P:translation"/>
    <property type="evidence" value="ECO:0007669"/>
    <property type="project" value="UniProtKB-UniRule"/>
</dbReference>
<protein>
    <recommendedName>
        <fullName evidence="4">Large ribosomal subunit protein bL21</fullName>
    </recommendedName>
</protein>
<organism evidence="6 7">
    <name type="scientific">Fimbriimonas ginsengisoli</name>
    <dbReference type="NCBI Taxonomy" id="1005039"/>
    <lineage>
        <taxon>Bacteria</taxon>
        <taxon>Bacillati</taxon>
        <taxon>Armatimonadota</taxon>
        <taxon>Fimbriimonadia</taxon>
        <taxon>Fimbriimonadales</taxon>
        <taxon>Fimbriimonadaceae</taxon>
        <taxon>Fimbriimonas</taxon>
    </lineage>
</organism>
<dbReference type="GO" id="GO:0019843">
    <property type="term" value="F:rRNA binding"/>
    <property type="evidence" value="ECO:0007669"/>
    <property type="project" value="UniProtKB-UniRule"/>
</dbReference>
<keyword evidence="4 5" id="KW-0694">RNA-binding</keyword>
<accession>A0A931LVU4</accession>
<sequence>MYAIVKTGGKQYQAAKDDVLIVEKLDGEPGAKIELSEVMMVSDGKTVKLGSPYVKGAKVTGEIVRQGHAKKIEAFNYKPKKNVRRRWGHRQPLTHLRITDIEAGK</sequence>
<dbReference type="InterPro" id="IPR001787">
    <property type="entry name" value="Ribosomal_bL21"/>
</dbReference>
<gene>
    <name evidence="4 6" type="primary">rplU</name>
    <name evidence="6" type="ORF">HYR64_08675</name>
</gene>
<dbReference type="HAMAP" id="MF_01363">
    <property type="entry name" value="Ribosomal_bL21"/>
    <property type="match status" value="1"/>
</dbReference>
<dbReference type="InterPro" id="IPR028909">
    <property type="entry name" value="bL21-like"/>
</dbReference>
<dbReference type="Pfam" id="PF00829">
    <property type="entry name" value="Ribosomal_L21p"/>
    <property type="match status" value="1"/>
</dbReference>
<evidence type="ECO:0000313" key="6">
    <source>
        <dbReference type="EMBL" id="MBI1757164.1"/>
    </source>
</evidence>
<dbReference type="Proteomes" id="UP000727962">
    <property type="component" value="Unassembled WGS sequence"/>
</dbReference>
<dbReference type="AlphaFoldDB" id="A0A931LVU4"/>
<dbReference type="EMBL" id="JACOSL010000054">
    <property type="protein sequence ID" value="MBI1757164.1"/>
    <property type="molecule type" value="Genomic_DNA"/>
</dbReference>
<proteinExistence type="inferred from homology"/>
<keyword evidence="3 4" id="KW-0687">Ribonucleoprotein</keyword>
<evidence type="ECO:0000256" key="2">
    <source>
        <dbReference type="ARBA" id="ARBA00022980"/>
    </source>
</evidence>
<evidence type="ECO:0000256" key="3">
    <source>
        <dbReference type="ARBA" id="ARBA00023274"/>
    </source>
</evidence>
<dbReference type="InterPro" id="IPR036164">
    <property type="entry name" value="bL21-like_sf"/>
</dbReference>
<keyword evidence="2 4" id="KW-0689">Ribosomal protein</keyword>
<dbReference type="GO" id="GO:0005737">
    <property type="term" value="C:cytoplasm"/>
    <property type="evidence" value="ECO:0007669"/>
    <property type="project" value="UniProtKB-ARBA"/>
</dbReference>
<dbReference type="GO" id="GO:0005840">
    <property type="term" value="C:ribosome"/>
    <property type="evidence" value="ECO:0007669"/>
    <property type="project" value="UniProtKB-KW"/>
</dbReference>
<evidence type="ECO:0000313" key="7">
    <source>
        <dbReference type="Proteomes" id="UP000727962"/>
    </source>
</evidence>
<dbReference type="SUPFAM" id="SSF141091">
    <property type="entry name" value="L21p-like"/>
    <property type="match status" value="1"/>
</dbReference>
<dbReference type="GO" id="GO:1990904">
    <property type="term" value="C:ribonucleoprotein complex"/>
    <property type="evidence" value="ECO:0007669"/>
    <property type="project" value="UniProtKB-KW"/>
</dbReference>
<comment type="subunit">
    <text evidence="4">Part of the 50S ribosomal subunit. Contacts protein L20.</text>
</comment>
<evidence type="ECO:0000256" key="5">
    <source>
        <dbReference type="RuleBase" id="RU000562"/>
    </source>
</evidence>
<keyword evidence="4 5" id="KW-0699">rRNA-binding</keyword>
<reference evidence="6" key="1">
    <citation type="submission" date="2020-07" db="EMBL/GenBank/DDBJ databases">
        <title>Huge and variable diversity of episymbiotic CPR bacteria and DPANN archaea in groundwater ecosystems.</title>
        <authorList>
            <person name="He C.Y."/>
            <person name="Keren R."/>
            <person name="Whittaker M."/>
            <person name="Farag I.F."/>
            <person name="Doudna J."/>
            <person name="Cate J.H.D."/>
            <person name="Banfield J.F."/>
        </authorList>
    </citation>
    <scope>NUCLEOTIDE SEQUENCE</scope>
    <source>
        <strain evidence="6">NC_groundwater_17_Pr7_B-0.1um_64_12</strain>
    </source>
</reference>
<name>A0A931LVU4_FIMGI</name>
<dbReference type="PANTHER" id="PTHR21349">
    <property type="entry name" value="50S RIBOSOMAL PROTEIN L21"/>
    <property type="match status" value="1"/>
</dbReference>
<comment type="similarity">
    <text evidence="1 4 5">Belongs to the bacterial ribosomal protein bL21 family.</text>
</comment>
<evidence type="ECO:0000256" key="4">
    <source>
        <dbReference type="HAMAP-Rule" id="MF_01363"/>
    </source>
</evidence>
<dbReference type="GO" id="GO:0003735">
    <property type="term" value="F:structural constituent of ribosome"/>
    <property type="evidence" value="ECO:0007669"/>
    <property type="project" value="InterPro"/>
</dbReference>